<proteinExistence type="inferred from homology"/>
<comment type="subcellular location">
    <subcellularLocation>
        <location evidence="1 7">Nucleus</location>
    </subcellularLocation>
</comment>
<dbReference type="GO" id="GO:0045944">
    <property type="term" value="P:positive regulation of transcription by RNA polymerase II"/>
    <property type="evidence" value="ECO:0007669"/>
    <property type="project" value="UniProtKB-ARBA"/>
</dbReference>
<evidence type="ECO:0000256" key="7">
    <source>
        <dbReference type="RuleBase" id="RU364059"/>
    </source>
</evidence>
<evidence type="ECO:0000256" key="1">
    <source>
        <dbReference type="ARBA" id="ARBA00004123"/>
    </source>
</evidence>
<dbReference type="AlphaFoldDB" id="A0A8E0QSG5"/>
<keyword evidence="5 7" id="KW-0804">Transcription</keyword>
<evidence type="ECO:0000259" key="9">
    <source>
        <dbReference type="Pfam" id="PF10744"/>
    </source>
</evidence>
<comment type="caution">
    <text evidence="10">The sequence shown here is derived from an EMBL/GenBank/DDBJ whole genome shotgun (WGS) entry which is preliminary data.</text>
</comment>
<reference evidence="10" key="1">
    <citation type="journal article" date="2015" name="Genome Announc.">
        <title>Draft Genome Sequence of the Pathogenic Filamentous Fungus Aspergillus udagawae Strain IFM 46973T.</title>
        <authorList>
            <person name="Kusuya Y."/>
            <person name="Takahashi-Nakaguchi A."/>
            <person name="Takahashi H."/>
            <person name="Yaguchi T."/>
        </authorList>
    </citation>
    <scope>NUCLEOTIDE SEQUENCE</scope>
    <source>
        <strain evidence="10">IFM 46973</strain>
    </source>
</reference>
<keyword evidence="4 7" id="KW-0010">Activator</keyword>
<name>A0A8E0QSG5_9EURO</name>
<comment type="similarity">
    <text evidence="2 7">Belongs to the Mediator complex subunit 1 family.</text>
</comment>
<feature type="region of interest" description="Disordered" evidence="8">
    <location>
        <begin position="1"/>
        <end position="55"/>
    </location>
</feature>
<dbReference type="EMBL" id="BBXM02000005">
    <property type="protein sequence ID" value="GIC90617.1"/>
    <property type="molecule type" value="Genomic_DNA"/>
</dbReference>
<gene>
    <name evidence="10" type="ORF">Aud_007055</name>
</gene>
<dbReference type="Proteomes" id="UP000036893">
    <property type="component" value="Unassembled WGS sequence"/>
</dbReference>
<feature type="domain" description="Mediator complex subunit Med1" evidence="9">
    <location>
        <begin position="136"/>
        <end position="567"/>
    </location>
</feature>
<evidence type="ECO:0000256" key="3">
    <source>
        <dbReference type="ARBA" id="ARBA00023015"/>
    </source>
</evidence>
<accession>A0A8E0QSG5</accession>
<keyword evidence="3 7" id="KW-0805">Transcription regulation</keyword>
<feature type="compositionally biased region" description="Polar residues" evidence="8">
    <location>
        <begin position="35"/>
        <end position="44"/>
    </location>
</feature>
<evidence type="ECO:0000256" key="5">
    <source>
        <dbReference type="ARBA" id="ARBA00023163"/>
    </source>
</evidence>
<dbReference type="GeneID" id="66994532"/>
<dbReference type="PANTHER" id="PTHR35041">
    <property type="entry name" value="MEDIATOR OF RNA POLYMERASE II TRANSCRIPTION SUBUNIT 1"/>
    <property type="match status" value="1"/>
</dbReference>
<evidence type="ECO:0000256" key="8">
    <source>
        <dbReference type="SAM" id="MobiDB-lite"/>
    </source>
</evidence>
<reference evidence="10" key="2">
    <citation type="submission" date="2021-01" db="EMBL/GenBank/DDBJ databases">
        <title>Pan-genome distribution and transcriptional activeness of fungal secondary metabolism genes in Aspergillus section Fumigati.</title>
        <authorList>
            <person name="Takahashi H."/>
            <person name="Umemura M."/>
            <person name="Ninomiya A."/>
            <person name="Kusuya Y."/>
            <person name="Urayama S."/>
            <person name="Shimizu M."/>
            <person name="Watanabe A."/>
            <person name="Kamei K."/>
            <person name="Yaguchi T."/>
            <person name="Hagiwara D."/>
        </authorList>
    </citation>
    <scope>NUCLEOTIDE SEQUENCE</scope>
    <source>
        <strain evidence="10">IFM 46973</strain>
    </source>
</reference>
<sequence length="768" mass="83824">MATPSTKQNPGATPTHLASSPRPTGAHMARPITHKSPSTRTPSASGYGHGHQPSVSAHQYATPLAATTGIEDTVTFSSPSALLALGGYGGISPSPAGHDALVVPSMNEHDIQALGMQGIKLGSARDNDEERKRHIEDVVQLLRTRIFGRAVCREGIERLVQLEGFESIWQEDNLNIAGNFVDLEIEFHRGQNVVKDVSLSYATPDATDGERREEATAVLKRDLVQNPKDGERGSWKSLTGFHGNLQWLSKHDRLSQEVNCFEAIEGLYQSLKRIWDEEQKLPKFSGVYEHLCAGSIGRPSLHKGSRLGLSLDYWIHQAHVLDAKHANSSPDDMDIDGPANRALSEVAEPQNGKWFVMIECEEGYPSLRVSKEWLDSDVLTVVNNAANGSSNETAASDIAVVNWADPPPTLSSSGSDAMALDSNMLGSSALNRRFVARMEPPLDVPILAASDIYRHLGIQLPHEFRMVTYDGLLVPGWSPLSATGAVGLGTEDIAQPGRKRRRTSVQGFDQEGNTCTKHHSYTFQAFESVAGRTMRDIPFSHPRQLADVFPILRQYALLANLIHKIFRSPQKDDGSKKDVGPATEGSLRQPNSSKAIMPTKKNKVIVLSNKDPNEQKLDFLLNGINKSNATATGSGKHIAMSPSISLHEHAARQEEVKVDVTLRTQLGQSPVIMLLFTVEDPRLASSSAETALSKVSISLEIGPNGRISVVDMTGLLDNETAADSENGAHNSESYKLQQKIARVLEISQDIGILVEWVARWVRQQKGRG</sequence>
<evidence type="ECO:0000256" key="6">
    <source>
        <dbReference type="ARBA" id="ARBA00023242"/>
    </source>
</evidence>
<organism evidence="10 11">
    <name type="scientific">Aspergillus udagawae</name>
    <dbReference type="NCBI Taxonomy" id="91492"/>
    <lineage>
        <taxon>Eukaryota</taxon>
        <taxon>Fungi</taxon>
        <taxon>Dikarya</taxon>
        <taxon>Ascomycota</taxon>
        <taxon>Pezizomycotina</taxon>
        <taxon>Eurotiomycetes</taxon>
        <taxon>Eurotiomycetidae</taxon>
        <taxon>Eurotiales</taxon>
        <taxon>Aspergillaceae</taxon>
        <taxon>Aspergillus</taxon>
        <taxon>Aspergillus subgen. Fumigati</taxon>
    </lineage>
</organism>
<dbReference type="InterPro" id="IPR019680">
    <property type="entry name" value="Mediator_Med1"/>
</dbReference>
<dbReference type="RefSeq" id="XP_043147883.1">
    <property type="nucleotide sequence ID" value="XM_043291948.1"/>
</dbReference>
<comment type="function">
    <text evidence="7">Component of the Mediator complex, a coactivator involved in the regulated transcription of nearly all RNA polymerase II-dependent genes. Mediator functions as a bridge to convey information from gene-specific regulatory proteins to the basal RNA polymerase II transcription machinery. Mediator is recruited to promoters by direct interactions with regulatory proteins and serves as a scaffold for the assembly of a functional preinitiation complex with RNA polymerase II and the general transcription factors.</text>
</comment>
<feature type="compositionally biased region" description="Basic and acidic residues" evidence="8">
    <location>
        <begin position="569"/>
        <end position="579"/>
    </location>
</feature>
<dbReference type="Pfam" id="PF10744">
    <property type="entry name" value="Med1"/>
    <property type="match status" value="1"/>
</dbReference>
<evidence type="ECO:0000313" key="10">
    <source>
        <dbReference type="EMBL" id="GIC90617.1"/>
    </source>
</evidence>
<keyword evidence="6 7" id="KW-0539">Nucleus</keyword>
<evidence type="ECO:0000256" key="4">
    <source>
        <dbReference type="ARBA" id="ARBA00023159"/>
    </source>
</evidence>
<dbReference type="PANTHER" id="PTHR35041:SF4">
    <property type="entry name" value="MEDIATOR OF RNA POLYMERASE II TRANSCRIPTION SUBUNIT 1"/>
    <property type="match status" value="1"/>
</dbReference>
<feature type="region of interest" description="Disordered" evidence="8">
    <location>
        <begin position="569"/>
        <end position="595"/>
    </location>
</feature>
<protein>
    <recommendedName>
        <fullName evidence="7">Mediator of RNA polymerase II transcription subunit 1</fullName>
    </recommendedName>
    <alternativeName>
        <fullName evidence="7">Mediator complex subunit 1</fullName>
    </alternativeName>
</protein>
<dbReference type="GO" id="GO:0016592">
    <property type="term" value="C:mediator complex"/>
    <property type="evidence" value="ECO:0007669"/>
    <property type="project" value="InterPro"/>
</dbReference>
<evidence type="ECO:0000256" key="2">
    <source>
        <dbReference type="ARBA" id="ARBA00006210"/>
    </source>
</evidence>
<evidence type="ECO:0000313" key="11">
    <source>
        <dbReference type="Proteomes" id="UP000036893"/>
    </source>
</evidence>
<dbReference type="GO" id="GO:0003712">
    <property type="term" value="F:transcription coregulator activity"/>
    <property type="evidence" value="ECO:0007669"/>
    <property type="project" value="InterPro"/>
</dbReference>
<feature type="compositionally biased region" description="Polar residues" evidence="8">
    <location>
        <begin position="1"/>
        <end position="22"/>
    </location>
</feature>